<proteinExistence type="predicted"/>
<dbReference type="AlphaFoldDB" id="A0AAQ4EME8"/>
<accession>A0AAQ4EME8</accession>
<name>A0AAQ4EME8_AMBAM</name>
<organism evidence="1 2">
    <name type="scientific">Amblyomma americanum</name>
    <name type="common">Lone star tick</name>
    <dbReference type="NCBI Taxonomy" id="6943"/>
    <lineage>
        <taxon>Eukaryota</taxon>
        <taxon>Metazoa</taxon>
        <taxon>Ecdysozoa</taxon>
        <taxon>Arthropoda</taxon>
        <taxon>Chelicerata</taxon>
        <taxon>Arachnida</taxon>
        <taxon>Acari</taxon>
        <taxon>Parasitiformes</taxon>
        <taxon>Ixodida</taxon>
        <taxon>Ixodoidea</taxon>
        <taxon>Ixodidae</taxon>
        <taxon>Amblyomminae</taxon>
        <taxon>Amblyomma</taxon>
    </lineage>
</organism>
<sequence>MDYMESSTTLGGSKVFIETMISVAAATAYTLPEEEPALDAVLDSQVKAAAEQAIIVGKMLIDVAQQLEDEADFEAEDDEYFVKGLWEKTKAAMKNATSKFKTAVKDAYKDAKSHVKATAKEAKNKISDKVTEILSKILGKLGQSYSLEDSVSRVDIVKDVCANIARVGQRLVEQGQSLLEN</sequence>
<dbReference type="Proteomes" id="UP001321473">
    <property type="component" value="Unassembled WGS sequence"/>
</dbReference>
<keyword evidence="2" id="KW-1185">Reference proteome</keyword>
<reference evidence="1 2" key="1">
    <citation type="journal article" date="2023" name="Arcadia Sci">
        <title>De novo assembly of a long-read Amblyomma americanum tick genome.</title>
        <authorList>
            <person name="Chou S."/>
            <person name="Poskanzer K.E."/>
            <person name="Rollins M."/>
            <person name="Thuy-Boun P.S."/>
        </authorList>
    </citation>
    <scope>NUCLEOTIDE SEQUENCE [LARGE SCALE GENOMIC DNA]</scope>
    <source>
        <strain evidence="1">F_SG_1</strain>
        <tissue evidence="1">Salivary glands</tissue>
    </source>
</reference>
<evidence type="ECO:0000313" key="1">
    <source>
        <dbReference type="EMBL" id="KAK8775748.1"/>
    </source>
</evidence>
<dbReference type="Gene3D" id="1.10.287.700">
    <property type="entry name" value="Helix hairpin bin"/>
    <property type="match status" value="1"/>
</dbReference>
<protein>
    <submittedName>
        <fullName evidence="1">Uncharacterized protein</fullName>
    </submittedName>
</protein>
<dbReference type="EMBL" id="JARKHS020013768">
    <property type="protein sequence ID" value="KAK8775748.1"/>
    <property type="molecule type" value="Genomic_DNA"/>
</dbReference>
<evidence type="ECO:0000313" key="2">
    <source>
        <dbReference type="Proteomes" id="UP001321473"/>
    </source>
</evidence>
<gene>
    <name evidence="1" type="ORF">V5799_030907</name>
</gene>
<comment type="caution">
    <text evidence="1">The sequence shown here is derived from an EMBL/GenBank/DDBJ whole genome shotgun (WGS) entry which is preliminary data.</text>
</comment>